<feature type="transmembrane region" description="Helical" evidence="1">
    <location>
        <begin position="18"/>
        <end position="41"/>
    </location>
</feature>
<evidence type="ECO:0000313" key="3">
    <source>
        <dbReference type="Proteomes" id="UP000177208"/>
    </source>
</evidence>
<keyword evidence="1" id="KW-1133">Transmembrane helix</keyword>
<evidence type="ECO:0008006" key="4">
    <source>
        <dbReference type="Google" id="ProtNLM"/>
    </source>
</evidence>
<feature type="transmembrane region" description="Helical" evidence="1">
    <location>
        <begin position="151"/>
        <end position="174"/>
    </location>
</feature>
<gene>
    <name evidence="2" type="ORF">A2774_04595</name>
</gene>
<organism evidence="2 3">
    <name type="scientific">Candidatus Roizmanbacteria bacterium RIFCSPHIGHO2_01_FULL_39_12c</name>
    <dbReference type="NCBI Taxonomy" id="1802031"/>
    <lineage>
        <taxon>Bacteria</taxon>
        <taxon>Candidatus Roizmaniibacteriota</taxon>
    </lineage>
</organism>
<feature type="transmembrane region" description="Helical" evidence="1">
    <location>
        <begin position="79"/>
        <end position="102"/>
    </location>
</feature>
<accession>A0A1F7GBV3</accession>
<reference evidence="2 3" key="1">
    <citation type="journal article" date="2016" name="Nat. Commun.">
        <title>Thousands of microbial genomes shed light on interconnected biogeochemical processes in an aquifer system.</title>
        <authorList>
            <person name="Anantharaman K."/>
            <person name="Brown C.T."/>
            <person name="Hug L.A."/>
            <person name="Sharon I."/>
            <person name="Castelle C.J."/>
            <person name="Probst A.J."/>
            <person name="Thomas B.C."/>
            <person name="Singh A."/>
            <person name="Wilkins M.J."/>
            <person name="Karaoz U."/>
            <person name="Brodie E.L."/>
            <person name="Williams K.H."/>
            <person name="Hubbard S.S."/>
            <person name="Banfield J.F."/>
        </authorList>
    </citation>
    <scope>NUCLEOTIDE SEQUENCE [LARGE SCALE GENOMIC DNA]</scope>
</reference>
<proteinExistence type="predicted"/>
<keyword evidence="1" id="KW-0812">Transmembrane</keyword>
<feature type="transmembrane region" description="Helical" evidence="1">
    <location>
        <begin position="53"/>
        <end position="73"/>
    </location>
</feature>
<comment type="caution">
    <text evidence="2">The sequence shown here is derived from an EMBL/GenBank/DDBJ whole genome shotgun (WGS) entry which is preliminary data.</text>
</comment>
<feature type="transmembrane region" description="Helical" evidence="1">
    <location>
        <begin position="114"/>
        <end position="139"/>
    </location>
</feature>
<name>A0A1F7GBV3_9BACT</name>
<dbReference type="AlphaFoldDB" id="A0A1F7GBV3"/>
<dbReference type="EMBL" id="MFZG01000025">
    <property type="protein sequence ID" value="OGK16235.1"/>
    <property type="molecule type" value="Genomic_DNA"/>
</dbReference>
<protein>
    <recommendedName>
        <fullName evidence="4">Yip1 domain-containing protein</fullName>
    </recommendedName>
</protein>
<dbReference type="Proteomes" id="UP000177208">
    <property type="component" value="Unassembled WGS sequence"/>
</dbReference>
<evidence type="ECO:0000313" key="2">
    <source>
        <dbReference type="EMBL" id="OGK16235.1"/>
    </source>
</evidence>
<feature type="transmembrane region" description="Helical" evidence="1">
    <location>
        <begin position="186"/>
        <end position="205"/>
    </location>
</feature>
<evidence type="ECO:0000256" key="1">
    <source>
        <dbReference type="SAM" id="Phobius"/>
    </source>
</evidence>
<sequence>MASKNHGLTMNQINTENIIIDILSSVILVIRNFFGLIFYPYRSMRKISQERDYGQILTVFVLVFVYFKFAYFLRSDPYPASFIFLIFSLNLFVMVLFFYLIAKATKPNTDFAPFLFTLTYSLFPTLLWFASNSLLYLLVPPPRTLSFLGKAFSGFYLAYSFSLLVWKLILVYLSLRFSSKFSFFRIFYMFILFLVWFIPYSFLLYRLKIFRTPFI</sequence>
<keyword evidence="1" id="KW-0472">Membrane</keyword>